<protein>
    <submittedName>
        <fullName evidence="1">Uncharacterized protein</fullName>
    </submittedName>
</protein>
<dbReference type="AlphaFoldDB" id="A0A0F9AGT4"/>
<reference evidence="1" key="1">
    <citation type="journal article" date="2015" name="Nature">
        <title>Complex archaea that bridge the gap between prokaryotes and eukaryotes.</title>
        <authorList>
            <person name="Spang A."/>
            <person name="Saw J.H."/>
            <person name="Jorgensen S.L."/>
            <person name="Zaremba-Niedzwiedzka K."/>
            <person name="Martijn J."/>
            <person name="Lind A.E."/>
            <person name="van Eijk R."/>
            <person name="Schleper C."/>
            <person name="Guy L."/>
            <person name="Ettema T.J."/>
        </authorList>
    </citation>
    <scope>NUCLEOTIDE SEQUENCE</scope>
</reference>
<proteinExistence type="predicted"/>
<accession>A0A0F9AGT4</accession>
<sequence>LYNKTGMIADSRQQNLYILNLTLVDSTIRDDSPTRLSHIDLDSGTVWIGETNGKKYGVERYFEYTDDVDTYGIDSDDVLLNMRGYIDDSITIVNVTGQWQYNEVSLEETINYTIFDYYSIILEPGTTLDNYTDIIISYAIELDANKVLEYTFSETNGFEFSDVILNTYTTPIHLDRNNYLGRFYTKFNESYTLNANGQVDLNIGFTGISLADFEFYELSDMNGNPISDTYTIIDNGDQIQLDFANTVSQNVYIQYGIQSYKLDRGYQRIGMNISNAVRKLSKRDNSHTLFNNSDSSYLNLLTIPDDPQDPIEAGNPKILIPILEENNKTSISFDYLALLYNSVLNGSFYLDDAVLSGDTQYLKPILATFTFITEDGESYFDYVEIDPTKGNRFDFEI</sequence>
<comment type="caution">
    <text evidence="1">The sequence shown here is derived from an EMBL/GenBank/DDBJ whole genome shotgun (WGS) entry which is preliminary data.</text>
</comment>
<evidence type="ECO:0000313" key="1">
    <source>
        <dbReference type="EMBL" id="KKK77754.1"/>
    </source>
</evidence>
<feature type="non-terminal residue" evidence="1">
    <location>
        <position position="397"/>
    </location>
</feature>
<feature type="non-terminal residue" evidence="1">
    <location>
        <position position="1"/>
    </location>
</feature>
<name>A0A0F9AGT4_9ZZZZ</name>
<gene>
    <name evidence="1" type="ORF">LCGC14_2850410</name>
</gene>
<dbReference type="EMBL" id="LAZR01054805">
    <property type="protein sequence ID" value="KKK77754.1"/>
    <property type="molecule type" value="Genomic_DNA"/>
</dbReference>
<organism evidence="1">
    <name type="scientific">marine sediment metagenome</name>
    <dbReference type="NCBI Taxonomy" id="412755"/>
    <lineage>
        <taxon>unclassified sequences</taxon>
        <taxon>metagenomes</taxon>
        <taxon>ecological metagenomes</taxon>
    </lineage>
</organism>